<comment type="caution">
    <text evidence="6">The sequence shown here is derived from an EMBL/GenBank/DDBJ whole genome shotgun (WGS) entry which is preliminary data.</text>
</comment>
<dbReference type="PROSITE" id="PS00211">
    <property type="entry name" value="ABC_TRANSPORTER_1"/>
    <property type="match status" value="1"/>
</dbReference>
<dbReference type="PROSITE" id="PS50893">
    <property type="entry name" value="ABC_TRANSPORTER_2"/>
    <property type="match status" value="2"/>
</dbReference>
<dbReference type="InterPro" id="IPR003439">
    <property type="entry name" value="ABC_transporter-like_ATP-bd"/>
</dbReference>
<evidence type="ECO:0000259" key="5">
    <source>
        <dbReference type="PROSITE" id="PS50893"/>
    </source>
</evidence>
<keyword evidence="2" id="KW-0547">Nucleotide-binding</keyword>
<keyword evidence="3" id="KW-0067">ATP-binding</keyword>
<sequence>MTTSVSLTLDGVAWQTPDGRCLFSKLNAQFDPRPTGLVGRNGVGKSVLAQIMAGLRQPSAGHCRRIGEAYYLAQQIQPRSGQRVAELAAVDKRVDALRRIEAGSTLQADFDAVGEHWTLCETLQQALADAGLHDVDADTPVDKLSGGQCMRVALVGALLQPVEWLILDEPSNHLDHAGRHWLAEQLQGRKQGLILVSHDRLLLQQVERIVELSPQGLRSYGGNHAFYAQARAAERAAADALLQQRRHERRKGEQALRDQRQRLEQRSARGNRDAANANQAPILLGLQRQRAEASLGKARAQLDQRQAQLHDAVREAQADSEAAAPVLLLPDVQSTGPEWVVRTNQLQLPYVAPALRALDFQLRRGERVAITGANGVGKSTLLKVLAGQLPALAGEVSVQVPMALLDQQLQLLPAQCSVLDTLRLRNPTLAEAELRSRLALLGLDADLVQLPSARLSGGQRLKAGLACALYADPPAQLLLLDEPGNHLDLEALAALETLLRQYQGSLLLVSHDEALLQAIGITARLHAGEDGWHWQRD</sequence>
<organism evidence="6 7">
    <name type="scientific">Stenotrophomonas terrae</name>
    <dbReference type="NCBI Taxonomy" id="405446"/>
    <lineage>
        <taxon>Bacteria</taxon>
        <taxon>Pseudomonadati</taxon>
        <taxon>Pseudomonadota</taxon>
        <taxon>Gammaproteobacteria</taxon>
        <taxon>Lysobacterales</taxon>
        <taxon>Lysobacteraceae</taxon>
        <taxon>Stenotrophomonas</taxon>
    </lineage>
</organism>
<dbReference type="Pfam" id="PF00005">
    <property type="entry name" value="ABC_tran"/>
    <property type="match status" value="2"/>
</dbReference>
<dbReference type="RefSeq" id="WP_057629965.1">
    <property type="nucleotide sequence ID" value="NZ_LDJJ01000063.1"/>
</dbReference>
<reference evidence="6 7" key="1">
    <citation type="submission" date="2015-05" db="EMBL/GenBank/DDBJ databases">
        <title>Genome sequencing and analysis of members of genus Stenotrophomonas.</title>
        <authorList>
            <person name="Patil P.P."/>
            <person name="Midha S."/>
            <person name="Patil P.B."/>
        </authorList>
    </citation>
    <scope>NUCLEOTIDE SEQUENCE [LARGE SCALE GENOMIC DNA]</scope>
    <source>
        <strain evidence="6 7">DSM 18941</strain>
    </source>
</reference>
<feature type="compositionally biased region" description="Basic and acidic residues" evidence="4">
    <location>
        <begin position="250"/>
        <end position="272"/>
    </location>
</feature>
<dbReference type="PATRIC" id="fig|405446.3.peg.3184"/>
<evidence type="ECO:0000256" key="3">
    <source>
        <dbReference type="ARBA" id="ARBA00022840"/>
    </source>
</evidence>
<dbReference type="InterPro" id="IPR003593">
    <property type="entry name" value="AAA+_ATPase"/>
</dbReference>
<dbReference type="GO" id="GO:0005524">
    <property type="term" value="F:ATP binding"/>
    <property type="evidence" value="ECO:0007669"/>
    <property type="project" value="UniProtKB-KW"/>
</dbReference>
<evidence type="ECO:0000256" key="2">
    <source>
        <dbReference type="ARBA" id="ARBA00022741"/>
    </source>
</evidence>
<protein>
    <recommendedName>
        <fullName evidence="5">ABC transporter domain-containing protein</fullName>
    </recommendedName>
</protein>
<dbReference type="Proteomes" id="UP000051863">
    <property type="component" value="Unassembled WGS sequence"/>
</dbReference>
<keyword evidence="7" id="KW-1185">Reference proteome</keyword>
<feature type="domain" description="ABC transporter" evidence="5">
    <location>
        <begin position="327"/>
        <end position="537"/>
    </location>
</feature>
<feature type="domain" description="ABC transporter" evidence="5">
    <location>
        <begin position="7"/>
        <end position="240"/>
    </location>
</feature>
<dbReference type="EMBL" id="LDJJ01000063">
    <property type="protein sequence ID" value="KRG64400.1"/>
    <property type="molecule type" value="Genomic_DNA"/>
</dbReference>
<dbReference type="SUPFAM" id="SSF52540">
    <property type="entry name" value="P-loop containing nucleoside triphosphate hydrolases"/>
    <property type="match status" value="2"/>
</dbReference>
<evidence type="ECO:0000256" key="4">
    <source>
        <dbReference type="SAM" id="MobiDB-lite"/>
    </source>
</evidence>
<dbReference type="InterPro" id="IPR050611">
    <property type="entry name" value="ABCF"/>
</dbReference>
<feature type="region of interest" description="Disordered" evidence="4">
    <location>
        <begin position="245"/>
        <end position="281"/>
    </location>
</feature>
<dbReference type="InterPro" id="IPR027417">
    <property type="entry name" value="P-loop_NTPase"/>
</dbReference>
<dbReference type="SMART" id="SM00382">
    <property type="entry name" value="AAA"/>
    <property type="match status" value="2"/>
</dbReference>
<name>A0A0R0C4T4_9GAMM</name>
<dbReference type="Gene3D" id="3.40.50.300">
    <property type="entry name" value="P-loop containing nucleotide triphosphate hydrolases"/>
    <property type="match status" value="2"/>
</dbReference>
<evidence type="ECO:0000313" key="6">
    <source>
        <dbReference type="EMBL" id="KRG64400.1"/>
    </source>
</evidence>
<dbReference type="PANTHER" id="PTHR19211">
    <property type="entry name" value="ATP-BINDING TRANSPORT PROTEIN-RELATED"/>
    <property type="match status" value="1"/>
</dbReference>
<evidence type="ECO:0000313" key="7">
    <source>
        <dbReference type="Proteomes" id="UP000051863"/>
    </source>
</evidence>
<dbReference type="PANTHER" id="PTHR19211:SF6">
    <property type="entry name" value="BLL7188 PROTEIN"/>
    <property type="match status" value="1"/>
</dbReference>
<gene>
    <name evidence="6" type="ORF">ABB27_16520</name>
</gene>
<dbReference type="InterPro" id="IPR017871">
    <property type="entry name" value="ABC_transporter-like_CS"/>
</dbReference>
<evidence type="ECO:0000256" key="1">
    <source>
        <dbReference type="ARBA" id="ARBA00022737"/>
    </source>
</evidence>
<dbReference type="FunFam" id="3.40.50.300:FF:001320">
    <property type="entry name" value="Heme ABC transporter ATP-binding protein"/>
    <property type="match status" value="1"/>
</dbReference>
<proteinExistence type="predicted"/>
<dbReference type="GO" id="GO:0016887">
    <property type="term" value="F:ATP hydrolysis activity"/>
    <property type="evidence" value="ECO:0007669"/>
    <property type="project" value="InterPro"/>
</dbReference>
<keyword evidence="1" id="KW-0677">Repeat</keyword>
<dbReference type="CDD" id="cd03221">
    <property type="entry name" value="ABCF_EF-3"/>
    <property type="match status" value="1"/>
</dbReference>
<dbReference type="OrthoDB" id="9808609at2"/>
<accession>A0A0R0C4T4</accession>
<dbReference type="AlphaFoldDB" id="A0A0R0C4T4"/>